<evidence type="ECO:0000256" key="1">
    <source>
        <dbReference type="SAM" id="MobiDB-lite"/>
    </source>
</evidence>
<organism evidence="2 4">
    <name type="scientific">Didymodactylos carnosus</name>
    <dbReference type="NCBI Taxonomy" id="1234261"/>
    <lineage>
        <taxon>Eukaryota</taxon>
        <taxon>Metazoa</taxon>
        <taxon>Spiralia</taxon>
        <taxon>Gnathifera</taxon>
        <taxon>Rotifera</taxon>
        <taxon>Eurotatoria</taxon>
        <taxon>Bdelloidea</taxon>
        <taxon>Philodinida</taxon>
        <taxon>Philodinidae</taxon>
        <taxon>Didymodactylos</taxon>
    </lineage>
</organism>
<comment type="caution">
    <text evidence="2">The sequence shown here is derived from an EMBL/GenBank/DDBJ whole genome shotgun (WGS) entry which is preliminary data.</text>
</comment>
<protein>
    <submittedName>
        <fullName evidence="2">Uncharacterized protein</fullName>
    </submittedName>
</protein>
<evidence type="ECO:0000313" key="2">
    <source>
        <dbReference type="EMBL" id="CAF1223658.1"/>
    </source>
</evidence>
<evidence type="ECO:0000313" key="3">
    <source>
        <dbReference type="EMBL" id="CAF3986863.1"/>
    </source>
</evidence>
<feature type="compositionally biased region" description="Acidic residues" evidence="1">
    <location>
        <begin position="49"/>
        <end position="58"/>
    </location>
</feature>
<proteinExistence type="predicted"/>
<sequence length="77" mass="8614">MSKMSTLLKEKQIYRLQQLGECVKKSLKRSTSKTIDDIGASSSEIENSSSEDEDEEGLVDNCRDNETDDQGHSSEDN</sequence>
<dbReference type="Proteomes" id="UP000663829">
    <property type="component" value="Unassembled WGS sequence"/>
</dbReference>
<evidence type="ECO:0000313" key="4">
    <source>
        <dbReference type="Proteomes" id="UP000663829"/>
    </source>
</evidence>
<dbReference type="EMBL" id="CAJNOQ010009393">
    <property type="protein sequence ID" value="CAF1223658.1"/>
    <property type="molecule type" value="Genomic_DNA"/>
</dbReference>
<reference evidence="2" key="1">
    <citation type="submission" date="2021-02" db="EMBL/GenBank/DDBJ databases">
        <authorList>
            <person name="Nowell W R."/>
        </authorList>
    </citation>
    <scope>NUCLEOTIDE SEQUENCE</scope>
</reference>
<keyword evidence="4" id="KW-1185">Reference proteome</keyword>
<dbReference type="Proteomes" id="UP000681722">
    <property type="component" value="Unassembled WGS sequence"/>
</dbReference>
<feature type="compositionally biased region" description="Basic and acidic residues" evidence="1">
    <location>
        <begin position="61"/>
        <end position="77"/>
    </location>
</feature>
<feature type="region of interest" description="Disordered" evidence="1">
    <location>
        <begin position="29"/>
        <end position="77"/>
    </location>
</feature>
<dbReference type="EMBL" id="CAJOBC010009396">
    <property type="protein sequence ID" value="CAF3986863.1"/>
    <property type="molecule type" value="Genomic_DNA"/>
</dbReference>
<dbReference type="AlphaFoldDB" id="A0A814Y132"/>
<accession>A0A814Y132</accession>
<gene>
    <name evidence="2" type="ORF">GPM918_LOCUS24817</name>
    <name evidence="3" type="ORF">SRO942_LOCUS24820</name>
</gene>
<name>A0A814Y132_9BILA</name>